<dbReference type="Pfam" id="PF11136">
    <property type="entry name" value="DUF2889"/>
    <property type="match status" value="1"/>
</dbReference>
<dbReference type="AlphaFoldDB" id="A0A1E3RZ56"/>
<proteinExistence type="predicted"/>
<accession>A0A1E3RZ56</accession>
<organism evidence="1 2">
    <name type="scientific">Mycolicibacterium holsaticum</name>
    <dbReference type="NCBI Taxonomy" id="152142"/>
    <lineage>
        <taxon>Bacteria</taxon>
        <taxon>Bacillati</taxon>
        <taxon>Actinomycetota</taxon>
        <taxon>Actinomycetes</taxon>
        <taxon>Mycobacteriales</taxon>
        <taxon>Mycobacteriaceae</taxon>
        <taxon>Mycolicibacterium</taxon>
    </lineage>
</organism>
<evidence type="ECO:0000313" key="2">
    <source>
        <dbReference type="Proteomes" id="UP000094243"/>
    </source>
</evidence>
<dbReference type="Proteomes" id="UP000094243">
    <property type="component" value="Unassembled WGS sequence"/>
</dbReference>
<dbReference type="RefSeq" id="WP_069404660.1">
    <property type="nucleotide sequence ID" value="NZ_MIGZ01000033.1"/>
</dbReference>
<evidence type="ECO:0008006" key="3">
    <source>
        <dbReference type="Google" id="ProtNLM"/>
    </source>
</evidence>
<protein>
    <recommendedName>
        <fullName evidence="3">DUF2889 domain-containing protein</fullName>
    </recommendedName>
</protein>
<comment type="caution">
    <text evidence="1">The sequence shown here is derived from an EMBL/GenBank/DDBJ whole genome shotgun (WGS) entry which is preliminary data.</text>
</comment>
<reference evidence="2" key="1">
    <citation type="submission" date="2016-09" db="EMBL/GenBank/DDBJ databases">
        <authorList>
            <person name="Greninger A.L."/>
            <person name="Jerome K.R."/>
            <person name="Mcnair B."/>
            <person name="Wallis C."/>
            <person name="Fang F."/>
        </authorList>
    </citation>
    <scope>NUCLEOTIDE SEQUENCE [LARGE SCALE GENOMIC DNA]</scope>
    <source>
        <strain evidence="2">M7</strain>
    </source>
</reference>
<dbReference type="EMBL" id="MIGZ01000033">
    <property type="protein sequence ID" value="ODQ94712.1"/>
    <property type="molecule type" value="Genomic_DNA"/>
</dbReference>
<dbReference type="OrthoDB" id="7530149at2"/>
<feature type="non-terminal residue" evidence="1">
    <location>
        <position position="1"/>
    </location>
</feature>
<dbReference type="InterPro" id="IPR021312">
    <property type="entry name" value="DUF2889"/>
</dbReference>
<keyword evidence="2" id="KW-1185">Reference proteome</keyword>
<gene>
    <name evidence="1" type="ORF">BHQ17_07905</name>
</gene>
<evidence type="ECO:0000313" key="1">
    <source>
        <dbReference type="EMBL" id="ODQ94712.1"/>
    </source>
</evidence>
<sequence>GFRSTVAELLPGEVDRASLLHLLLDDWVGAALVSGYALQYRGIELGVEQKLPAGTADRMAGICAGFAPDASLVSYARRHDIVPTARGPLAPSIELAHAVEPLRPNGMRRYRRLDLCVADDRSADFDAHFRDSHMDSDGVETIVHEYTVTGSVDTSTRTITAVTADVRVLPWQECPGAIASAQRVQGFSLTELRGRIRGEFVGTSTCTHLNDTLRAIGDLDALFDLRSGLDDV</sequence>
<name>A0A1E3RZ56_9MYCO</name>